<reference evidence="7 8" key="1">
    <citation type="submission" date="2014-04" db="EMBL/GenBank/DDBJ databases">
        <authorList>
            <consortium name="DOE Joint Genome Institute"/>
            <person name="Kuo A."/>
            <person name="Kohler A."/>
            <person name="Jargeat P."/>
            <person name="Nagy L.G."/>
            <person name="Floudas D."/>
            <person name="Copeland A."/>
            <person name="Barry K.W."/>
            <person name="Cichocki N."/>
            <person name="Veneault-Fourrey C."/>
            <person name="LaButti K."/>
            <person name="Lindquist E.A."/>
            <person name="Lipzen A."/>
            <person name="Lundell T."/>
            <person name="Morin E."/>
            <person name="Murat C."/>
            <person name="Sun H."/>
            <person name="Tunlid A."/>
            <person name="Henrissat B."/>
            <person name="Grigoriev I.V."/>
            <person name="Hibbett D.S."/>
            <person name="Martin F."/>
            <person name="Nordberg H.P."/>
            <person name="Cantor M.N."/>
            <person name="Hua S.X."/>
        </authorList>
    </citation>
    <scope>NUCLEOTIDE SEQUENCE [LARGE SCALE GENOMIC DNA]</scope>
    <source>
        <strain evidence="7 8">Ve08.2h10</strain>
    </source>
</reference>
<dbReference type="HOGENOM" id="CLU_026460_0_0_1"/>
<keyword evidence="4 6" id="KW-0472">Membrane</keyword>
<evidence type="ECO:0000256" key="3">
    <source>
        <dbReference type="ARBA" id="ARBA00022989"/>
    </source>
</evidence>
<name>A0A0D0E283_9AGAM</name>
<feature type="region of interest" description="Disordered" evidence="5">
    <location>
        <begin position="220"/>
        <end position="310"/>
    </location>
</feature>
<evidence type="ECO:0000256" key="2">
    <source>
        <dbReference type="ARBA" id="ARBA00022692"/>
    </source>
</evidence>
<reference evidence="8" key="2">
    <citation type="submission" date="2015-01" db="EMBL/GenBank/DDBJ databases">
        <title>Evolutionary Origins and Diversification of the Mycorrhizal Mutualists.</title>
        <authorList>
            <consortium name="DOE Joint Genome Institute"/>
            <consortium name="Mycorrhizal Genomics Consortium"/>
            <person name="Kohler A."/>
            <person name="Kuo A."/>
            <person name="Nagy L.G."/>
            <person name="Floudas D."/>
            <person name="Copeland A."/>
            <person name="Barry K.W."/>
            <person name="Cichocki N."/>
            <person name="Veneault-Fourrey C."/>
            <person name="LaButti K."/>
            <person name="Lindquist E.A."/>
            <person name="Lipzen A."/>
            <person name="Lundell T."/>
            <person name="Morin E."/>
            <person name="Murat C."/>
            <person name="Riley R."/>
            <person name="Ohm R."/>
            <person name="Sun H."/>
            <person name="Tunlid A."/>
            <person name="Henrissat B."/>
            <person name="Grigoriev I.V."/>
            <person name="Hibbett D.S."/>
            <person name="Martin F."/>
        </authorList>
    </citation>
    <scope>NUCLEOTIDE SEQUENCE [LARGE SCALE GENOMIC DNA]</scope>
    <source>
        <strain evidence="8">Ve08.2h10</strain>
    </source>
</reference>
<evidence type="ECO:0000256" key="6">
    <source>
        <dbReference type="SAM" id="Phobius"/>
    </source>
</evidence>
<feature type="transmembrane region" description="Helical" evidence="6">
    <location>
        <begin position="346"/>
        <end position="369"/>
    </location>
</feature>
<feature type="transmembrane region" description="Helical" evidence="6">
    <location>
        <begin position="605"/>
        <end position="629"/>
    </location>
</feature>
<evidence type="ECO:0000256" key="1">
    <source>
        <dbReference type="ARBA" id="ARBA00004141"/>
    </source>
</evidence>
<dbReference type="Pfam" id="PF03547">
    <property type="entry name" value="Mem_trans"/>
    <property type="match status" value="1"/>
</dbReference>
<dbReference type="PANTHER" id="PTHR31794:SF2">
    <property type="entry name" value="AUXIN EFFLUX TRANSPORTER FAMILY PROTEIN (EUROFUNG)"/>
    <property type="match status" value="1"/>
</dbReference>
<feature type="transmembrane region" description="Helical" evidence="6">
    <location>
        <begin position="12"/>
        <end position="33"/>
    </location>
</feature>
<dbReference type="GO" id="GO:0016020">
    <property type="term" value="C:membrane"/>
    <property type="evidence" value="ECO:0007669"/>
    <property type="project" value="UniProtKB-SubCell"/>
</dbReference>
<dbReference type="STRING" id="930991.A0A0D0E283"/>
<keyword evidence="3 6" id="KW-1133">Transmembrane helix</keyword>
<dbReference type="InParanoid" id="A0A0D0E283"/>
<keyword evidence="8" id="KW-1185">Reference proteome</keyword>
<gene>
    <name evidence="7" type="ORF">PAXRUDRAFT_730161</name>
</gene>
<feature type="region of interest" description="Disordered" evidence="5">
    <location>
        <begin position="422"/>
        <end position="511"/>
    </location>
</feature>
<dbReference type="Proteomes" id="UP000054538">
    <property type="component" value="Unassembled WGS sequence"/>
</dbReference>
<dbReference type="FunCoup" id="A0A0D0E283">
    <property type="interactions" value="27"/>
</dbReference>
<accession>A0A0D0E283</accession>
<sequence>MHIAGTPVIPVLFTVFQSIFQVFLLCLAGYIISWKGIVDKRTSKALNHLNIALFTPALLFSKVAFFLTPAKLRELWVIPIFFVVLTGLSGLIANALARACRLNRSQVNFATAASMFMNSNSLPVALMQSLISTVPLLKWGPEDSTNAMFGRSLTYLVVFSSLGMMLRWSYGVRLLSHADEQEPQSTVPELCLPGYRDDDDSDTLTHISVERPVVAATGRLIDHEAGEADMNGDSGRGAESRGHDTVSRTPSHPHSHLPAVPTFLVDGSESESELELGETLGAWSSLSTDAGPDRRIRTPVPMPLPVPSSQPEIQSRARMRSASSHLHSQIHHPRGRSRILHALTRLGRSLISLSPPLLASIAALFPALLPSLQAALNSDAMTPVRGALDAAGGCSVPLTLIVLGGWFWDGEAHGGRKGVEKGCGLSDGEGRNDNAGPGGEALEECRETESVTGGVHSLANGNATPTPTSPTSSTPTPHATPSVTASPVPDTLHPSLLRPQSPSRNSSTASTSSLLTAFGDVLLSKIHVHVHPSTSRTNGGPPLFPSCSPHIGRTVDSDRGPGTVNSTKPHRMDASKMHTTLNKPHSAAASKPLAQKPRNPPGESLTIFVTLLSRMVLVPLILMPLMVLMRRGAAGVSDDPVFIVSSMLLLASPPALTLAQISQGTTNSSKATTLSPFERVLSRTVFWAYCVLTPPITIGCVMVGLILAGM</sequence>
<feature type="transmembrane region" description="Helical" evidence="6">
    <location>
        <begin position="641"/>
        <end position="661"/>
    </location>
</feature>
<dbReference type="AlphaFoldDB" id="A0A0D0E283"/>
<dbReference type="PANTHER" id="PTHR31794">
    <property type="entry name" value="AUXIN EFFLUX TRANSPORTER FAMILY PROTEIN (EUROFUNG)"/>
    <property type="match status" value="1"/>
</dbReference>
<evidence type="ECO:0000313" key="8">
    <source>
        <dbReference type="Proteomes" id="UP000054538"/>
    </source>
</evidence>
<protein>
    <recommendedName>
        <fullName evidence="9">Auxin efflux carrier</fullName>
    </recommendedName>
</protein>
<keyword evidence="2 6" id="KW-0812">Transmembrane</keyword>
<feature type="compositionally biased region" description="Low complexity" evidence="5">
    <location>
        <begin position="463"/>
        <end position="487"/>
    </location>
</feature>
<feature type="region of interest" description="Disordered" evidence="5">
    <location>
        <begin position="531"/>
        <end position="599"/>
    </location>
</feature>
<dbReference type="OrthoDB" id="2499604at2759"/>
<comment type="subcellular location">
    <subcellularLocation>
        <location evidence="1">Membrane</location>
        <topology evidence="1">Multi-pass membrane protein</topology>
    </subcellularLocation>
</comment>
<dbReference type="InterPro" id="IPR004776">
    <property type="entry name" value="Mem_transp_PIN-like"/>
</dbReference>
<feature type="transmembrane region" description="Helical" evidence="6">
    <location>
        <begin position="686"/>
        <end position="708"/>
    </location>
</feature>
<dbReference type="EMBL" id="KN824908">
    <property type="protein sequence ID" value="KIK98066.1"/>
    <property type="molecule type" value="Genomic_DNA"/>
</dbReference>
<dbReference type="GO" id="GO:0005783">
    <property type="term" value="C:endoplasmic reticulum"/>
    <property type="evidence" value="ECO:0007669"/>
    <property type="project" value="TreeGrafter"/>
</dbReference>
<evidence type="ECO:0000256" key="5">
    <source>
        <dbReference type="SAM" id="MobiDB-lite"/>
    </source>
</evidence>
<feature type="transmembrane region" description="Helical" evidence="6">
    <location>
        <begin position="45"/>
        <end position="70"/>
    </location>
</feature>
<dbReference type="GO" id="GO:0055085">
    <property type="term" value="P:transmembrane transport"/>
    <property type="evidence" value="ECO:0007669"/>
    <property type="project" value="InterPro"/>
</dbReference>
<organism evidence="7 8">
    <name type="scientific">Paxillus rubicundulus Ve08.2h10</name>
    <dbReference type="NCBI Taxonomy" id="930991"/>
    <lineage>
        <taxon>Eukaryota</taxon>
        <taxon>Fungi</taxon>
        <taxon>Dikarya</taxon>
        <taxon>Basidiomycota</taxon>
        <taxon>Agaricomycotina</taxon>
        <taxon>Agaricomycetes</taxon>
        <taxon>Agaricomycetidae</taxon>
        <taxon>Boletales</taxon>
        <taxon>Paxilineae</taxon>
        <taxon>Paxillaceae</taxon>
        <taxon>Paxillus</taxon>
    </lineage>
</organism>
<proteinExistence type="predicted"/>
<evidence type="ECO:0000256" key="4">
    <source>
        <dbReference type="ARBA" id="ARBA00023136"/>
    </source>
</evidence>
<feature type="transmembrane region" description="Helical" evidence="6">
    <location>
        <begin position="76"/>
        <end position="97"/>
    </location>
</feature>
<evidence type="ECO:0000313" key="7">
    <source>
        <dbReference type="EMBL" id="KIK98066.1"/>
    </source>
</evidence>
<evidence type="ECO:0008006" key="9">
    <source>
        <dbReference type="Google" id="ProtNLM"/>
    </source>
</evidence>
<feature type="compositionally biased region" description="Basic and acidic residues" evidence="5">
    <location>
        <begin position="236"/>
        <end position="246"/>
    </location>
</feature>